<dbReference type="RefSeq" id="WP_184933054.1">
    <property type="nucleotide sequence ID" value="NZ_JACHJY010000016.1"/>
</dbReference>
<dbReference type="CDD" id="cd02142">
    <property type="entry name" value="McbC_SagB-like_oxidoreductase"/>
    <property type="match status" value="1"/>
</dbReference>
<feature type="region of interest" description="Disordered" evidence="1">
    <location>
        <begin position="239"/>
        <end position="284"/>
    </location>
</feature>
<dbReference type="PANTHER" id="PTHR43745">
    <property type="entry name" value="NITROREDUCTASE MJ1384-RELATED"/>
    <property type="match status" value="1"/>
</dbReference>
<evidence type="ECO:0000313" key="5">
    <source>
        <dbReference type="Proteomes" id="UP000582643"/>
    </source>
</evidence>
<protein>
    <submittedName>
        <fullName evidence="4">SagB-type dehydrogenase family enzyme</fullName>
    </submittedName>
</protein>
<evidence type="ECO:0000259" key="3">
    <source>
        <dbReference type="Pfam" id="PF22767"/>
    </source>
</evidence>
<dbReference type="Proteomes" id="UP000582643">
    <property type="component" value="Unassembled WGS sequence"/>
</dbReference>
<evidence type="ECO:0000256" key="1">
    <source>
        <dbReference type="SAM" id="MobiDB-lite"/>
    </source>
</evidence>
<proteinExistence type="predicted"/>
<dbReference type="SUPFAM" id="SSF55469">
    <property type="entry name" value="FMN-dependent nitroreductase-like"/>
    <property type="match status" value="1"/>
</dbReference>
<organism evidence="4 5">
    <name type="scientific">Streptomyces nymphaeiformis</name>
    <dbReference type="NCBI Taxonomy" id="2663842"/>
    <lineage>
        <taxon>Bacteria</taxon>
        <taxon>Bacillati</taxon>
        <taxon>Actinomycetota</taxon>
        <taxon>Actinomycetes</taxon>
        <taxon>Kitasatosporales</taxon>
        <taxon>Streptomycetaceae</taxon>
        <taxon>Streptomyces</taxon>
    </lineage>
</organism>
<dbReference type="AlphaFoldDB" id="A0A7W7U8H4"/>
<evidence type="ECO:0000259" key="2">
    <source>
        <dbReference type="Pfam" id="PF00881"/>
    </source>
</evidence>
<dbReference type="GO" id="GO:0016491">
    <property type="term" value="F:oxidoreductase activity"/>
    <property type="evidence" value="ECO:0007669"/>
    <property type="project" value="InterPro"/>
</dbReference>
<feature type="domain" description="Cyanobactin oxidase ThcOx second" evidence="3">
    <location>
        <begin position="130"/>
        <end position="242"/>
    </location>
</feature>
<dbReference type="Pfam" id="PF22767">
    <property type="entry name" value="ThcOx"/>
    <property type="match status" value="1"/>
</dbReference>
<dbReference type="PANTHER" id="PTHR43745:SF2">
    <property type="entry name" value="NITROREDUCTASE MJ1384-RELATED"/>
    <property type="match status" value="1"/>
</dbReference>
<reference evidence="4 5" key="1">
    <citation type="submission" date="2020-08" db="EMBL/GenBank/DDBJ databases">
        <title>Genomic Encyclopedia of Type Strains, Phase III (KMG-III): the genomes of soil and plant-associated and newly described type strains.</title>
        <authorList>
            <person name="Whitman W."/>
        </authorList>
    </citation>
    <scope>NUCLEOTIDE SEQUENCE [LARGE SCALE GENOMIC DNA]</scope>
    <source>
        <strain evidence="4 5">SFB5A</strain>
    </source>
</reference>
<dbReference type="Pfam" id="PF00881">
    <property type="entry name" value="Nitroreductase"/>
    <property type="match status" value="1"/>
</dbReference>
<keyword evidence="5" id="KW-1185">Reference proteome</keyword>
<sequence>MPPVQPQGSSAPTPSIELWSLREETLLEELPEGSALVLHSRWGALRIPRPGTVLTETLRRMLLGPVQLDNVPGVDELAARLRLLQALRQLTGLVVRSVGAPDGERPLLSVVPTVTGARLDPVPVPAGHMMRLSRFAALRSSGHDMVLESPLSQFRAVFARPEAGWLISSLSRPVTLERAAARMPLAAPVVGALVSHLVATGMVEVAEQPTAPHDAVFPEDHDPALLPWSADDLRFHWSSRPGGRDGDFGATYPLRGRQEEPPRLKQPPSGPRIKLPRPGPGVPDWDTSLTEVLERRRSVRDHGSTGLTLHQLGEVLHRSLRVREPAVPGAPHEPQRRPYPSGGARYELECYLTVGRCAGLEPGAYYYDPLDHALIRLPARAQLTTALLDEAQAGTGMSAQPALLLTLTARFARVSWKYSGLAYALTLKHAGVVQQTLYLLATGMGLAPCALGTGTTQLSAEAFGLDWREESAVGEFILGALPEEREVSSRD</sequence>
<comment type="caution">
    <text evidence="4">The sequence shown here is derived from an EMBL/GenBank/DDBJ whole genome shotgun (WGS) entry which is preliminary data.</text>
</comment>
<feature type="domain" description="Nitroreductase" evidence="2">
    <location>
        <begin position="294"/>
        <end position="474"/>
    </location>
</feature>
<accession>A0A7W7U8H4</accession>
<dbReference type="Gene3D" id="3.40.109.10">
    <property type="entry name" value="NADH Oxidase"/>
    <property type="match status" value="1"/>
</dbReference>
<evidence type="ECO:0000313" key="4">
    <source>
        <dbReference type="EMBL" id="MBB4987023.1"/>
    </source>
</evidence>
<dbReference type="InterPro" id="IPR020051">
    <property type="entry name" value="SagB-type_dehydrogenase"/>
</dbReference>
<dbReference type="InterPro" id="IPR000415">
    <property type="entry name" value="Nitroreductase-like"/>
</dbReference>
<dbReference type="NCBIfam" id="TIGR03605">
    <property type="entry name" value="antibiot_sagB"/>
    <property type="match status" value="1"/>
</dbReference>
<dbReference type="InterPro" id="IPR029479">
    <property type="entry name" value="Nitroreductase"/>
</dbReference>
<dbReference type="InterPro" id="IPR052544">
    <property type="entry name" value="Bacteriocin_Proc_Enz"/>
</dbReference>
<dbReference type="EMBL" id="JACHJY010000016">
    <property type="protein sequence ID" value="MBB4987023.1"/>
    <property type="molecule type" value="Genomic_DNA"/>
</dbReference>
<dbReference type="InterPro" id="IPR054488">
    <property type="entry name" value="ThcOx_dom2"/>
</dbReference>
<name>A0A7W7U8H4_9ACTN</name>
<gene>
    <name evidence="4" type="ORF">GGE06_007995</name>
</gene>